<dbReference type="Proteomes" id="UP000000262">
    <property type="component" value="Chromosome"/>
</dbReference>
<dbReference type="OrthoDB" id="23842at2157"/>
<dbReference type="KEGG" id="iho:Igni_0169"/>
<dbReference type="InterPro" id="IPR003731">
    <property type="entry name" value="Di-Nase_FeMo-co_biosynth"/>
</dbReference>
<dbReference type="RefSeq" id="WP_011998205.1">
    <property type="nucleotide sequence ID" value="NC_009776.1"/>
</dbReference>
<evidence type="ECO:0000313" key="2">
    <source>
        <dbReference type="EMBL" id="ABU81353.1"/>
    </source>
</evidence>
<protein>
    <recommendedName>
        <fullName evidence="1">Dinitrogenase iron-molybdenum cofactor biosynthesis domain-containing protein</fullName>
    </recommendedName>
</protein>
<dbReference type="STRING" id="453591.Igni_0169"/>
<keyword evidence="3" id="KW-1185">Reference proteome</keyword>
<name>A8A8V1_IGNH4</name>
<dbReference type="SUPFAM" id="SSF53146">
    <property type="entry name" value="Nitrogenase accessory factor-like"/>
    <property type="match status" value="1"/>
</dbReference>
<dbReference type="Gene3D" id="3.30.420.130">
    <property type="entry name" value="Dinitrogenase iron-molybdenum cofactor biosynthesis domain"/>
    <property type="match status" value="1"/>
</dbReference>
<dbReference type="Pfam" id="PF02579">
    <property type="entry name" value="Nitro_FeMo-Co"/>
    <property type="match status" value="1"/>
</dbReference>
<dbReference type="HOGENOM" id="CLU_2103466_0_0_2"/>
<sequence length="115" mass="13312">MVCVVIPTDDKKTVKLGHFGDAKYYLHYVKGEDGWTLVSEVVNPYKEDEEHEHEHNTLEKRQKILELNKDCDIFVYTVFGPGGEDFMKKHGKVVVRVKPRTTIEEALRAVEESLH</sequence>
<dbReference type="GeneID" id="5563160"/>
<feature type="domain" description="Dinitrogenase iron-molybdenum cofactor biosynthesis" evidence="1">
    <location>
        <begin position="17"/>
        <end position="111"/>
    </location>
</feature>
<evidence type="ECO:0000313" key="3">
    <source>
        <dbReference type="Proteomes" id="UP000000262"/>
    </source>
</evidence>
<reference evidence="2 3" key="1">
    <citation type="journal article" date="2008" name="Genome Biol.">
        <title>A genomic analysis of the archaeal system Ignicoccus hospitalis-Nanoarchaeum equitans.</title>
        <authorList>
            <person name="Podar M."/>
            <person name="Anderson I."/>
            <person name="Makarova K.S."/>
            <person name="Elkins J.G."/>
            <person name="Ivanova N."/>
            <person name="Wall M.A."/>
            <person name="Lykidis A."/>
            <person name="Mavromatis K."/>
            <person name="Sun H."/>
            <person name="Hudson M.E."/>
            <person name="Chen W."/>
            <person name="Deciu C."/>
            <person name="Hutchison D."/>
            <person name="Eads J.R."/>
            <person name="Anderson A."/>
            <person name="Fernandes F."/>
            <person name="Szeto E."/>
            <person name="Lapidus A."/>
            <person name="Kyrpides N.C."/>
            <person name="Saier M.H.Jr."/>
            <person name="Richardson P.M."/>
            <person name="Rachel R."/>
            <person name="Huber H."/>
            <person name="Eisen J.A."/>
            <person name="Koonin E.V."/>
            <person name="Keller M."/>
            <person name="Stetter K.O."/>
        </authorList>
    </citation>
    <scope>NUCLEOTIDE SEQUENCE [LARGE SCALE GENOMIC DNA]</scope>
    <source>
        <strain evidence="3">KIN4/I / DSM 18386 / JCM 14125</strain>
    </source>
</reference>
<organism evidence="2 3">
    <name type="scientific">Ignicoccus hospitalis (strain KIN4/I / DSM 18386 / JCM 14125)</name>
    <dbReference type="NCBI Taxonomy" id="453591"/>
    <lineage>
        <taxon>Archaea</taxon>
        <taxon>Thermoproteota</taxon>
        <taxon>Thermoprotei</taxon>
        <taxon>Desulfurococcales</taxon>
        <taxon>Desulfurococcaceae</taxon>
        <taxon>Ignicoccus</taxon>
    </lineage>
</organism>
<dbReference type="AlphaFoldDB" id="A8A8V1"/>
<dbReference type="eggNOG" id="arCOG02734">
    <property type="taxonomic scope" value="Archaea"/>
</dbReference>
<dbReference type="InterPro" id="IPR036105">
    <property type="entry name" value="DiNase_FeMo-co_biosyn_sf"/>
</dbReference>
<gene>
    <name evidence="2" type="ordered locus">Igni_0169</name>
</gene>
<accession>A8A8V1</accession>
<proteinExistence type="predicted"/>
<evidence type="ECO:0000259" key="1">
    <source>
        <dbReference type="Pfam" id="PF02579"/>
    </source>
</evidence>
<dbReference type="EMBL" id="CP000816">
    <property type="protein sequence ID" value="ABU81353.1"/>
    <property type="molecule type" value="Genomic_DNA"/>
</dbReference>